<name>A0A4Y2DCL0_ARAVE</name>
<feature type="region of interest" description="Disordered" evidence="1">
    <location>
        <begin position="76"/>
        <end position="103"/>
    </location>
</feature>
<evidence type="ECO:0000256" key="1">
    <source>
        <dbReference type="SAM" id="MobiDB-lite"/>
    </source>
</evidence>
<proteinExistence type="predicted"/>
<sequence>MPQDPSNVAPCRSEHLNDICIEDFFQKEGEKRHCSRFFQVTEQGYSNGSEGKGRVCDVLRSSEKCRPVTVHISGDESGRVSLSLPDSKESLSERFWKPCRRQG</sequence>
<organism evidence="2 4">
    <name type="scientific">Araneus ventricosus</name>
    <name type="common">Orbweaver spider</name>
    <name type="synonym">Epeira ventricosa</name>
    <dbReference type="NCBI Taxonomy" id="182803"/>
    <lineage>
        <taxon>Eukaryota</taxon>
        <taxon>Metazoa</taxon>
        <taxon>Ecdysozoa</taxon>
        <taxon>Arthropoda</taxon>
        <taxon>Chelicerata</taxon>
        <taxon>Arachnida</taxon>
        <taxon>Araneae</taxon>
        <taxon>Araneomorphae</taxon>
        <taxon>Entelegynae</taxon>
        <taxon>Araneoidea</taxon>
        <taxon>Araneidae</taxon>
        <taxon>Araneus</taxon>
    </lineage>
</organism>
<accession>A0A4Y2DCL0</accession>
<keyword evidence="4" id="KW-1185">Reference proteome</keyword>
<dbReference type="Proteomes" id="UP000499080">
    <property type="component" value="Unassembled WGS sequence"/>
</dbReference>
<protein>
    <submittedName>
        <fullName evidence="2">Uncharacterized protein</fullName>
    </submittedName>
</protein>
<comment type="caution">
    <text evidence="2">The sequence shown here is derived from an EMBL/GenBank/DDBJ whole genome shotgun (WGS) entry which is preliminary data.</text>
</comment>
<evidence type="ECO:0000313" key="2">
    <source>
        <dbReference type="EMBL" id="GBM13604.1"/>
    </source>
</evidence>
<dbReference type="EMBL" id="BGPR01089013">
    <property type="protein sequence ID" value="GBM13604.1"/>
    <property type="molecule type" value="Genomic_DNA"/>
</dbReference>
<gene>
    <name evidence="2" type="ORF">AVEN_152219_1</name>
    <name evidence="3" type="ORF">AVEN_18379_1</name>
</gene>
<evidence type="ECO:0000313" key="4">
    <source>
        <dbReference type="Proteomes" id="UP000499080"/>
    </source>
</evidence>
<evidence type="ECO:0000313" key="3">
    <source>
        <dbReference type="EMBL" id="GBM23614.1"/>
    </source>
</evidence>
<dbReference type="AlphaFoldDB" id="A0A4Y2DCL0"/>
<reference evidence="2 4" key="1">
    <citation type="journal article" date="2019" name="Sci. Rep.">
        <title>Orb-weaving spider Araneus ventricosus genome elucidates the spidroin gene catalogue.</title>
        <authorList>
            <person name="Kono N."/>
            <person name="Nakamura H."/>
            <person name="Ohtoshi R."/>
            <person name="Moran D.A.P."/>
            <person name="Shinohara A."/>
            <person name="Yoshida Y."/>
            <person name="Fujiwara M."/>
            <person name="Mori M."/>
            <person name="Tomita M."/>
            <person name="Arakawa K."/>
        </authorList>
    </citation>
    <scope>NUCLEOTIDE SEQUENCE [LARGE SCALE GENOMIC DNA]</scope>
</reference>
<dbReference type="EMBL" id="BGPR01091509">
    <property type="protein sequence ID" value="GBM23614.1"/>
    <property type="molecule type" value="Genomic_DNA"/>
</dbReference>
<feature type="compositionally biased region" description="Basic and acidic residues" evidence="1">
    <location>
        <begin position="86"/>
        <end position="96"/>
    </location>
</feature>